<evidence type="ECO:0000256" key="4">
    <source>
        <dbReference type="ARBA" id="ARBA00022801"/>
    </source>
</evidence>
<dbReference type="Pfam" id="PF01368">
    <property type="entry name" value="DHH"/>
    <property type="match status" value="1"/>
</dbReference>
<evidence type="ECO:0000259" key="8">
    <source>
        <dbReference type="Pfam" id="PF02272"/>
    </source>
</evidence>
<comment type="similarity">
    <text evidence="1">Belongs to the RecJ family.</text>
</comment>
<dbReference type="GO" id="GO:0006281">
    <property type="term" value="P:DNA repair"/>
    <property type="evidence" value="ECO:0007669"/>
    <property type="project" value="InterPro"/>
</dbReference>
<name>D6SMW6_9BACT</name>
<keyword evidence="5 10" id="KW-0269">Exonuclease</keyword>
<dbReference type="InterPro" id="IPR041122">
    <property type="entry name" value="RecJ_OB"/>
</dbReference>
<dbReference type="NCBIfam" id="TIGR00644">
    <property type="entry name" value="recJ"/>
    <property type="match status" value="1"/>
</dbReference>
<evidence type="ECO:0000259" key="7">
    <source>
        <dbReference type="Pfam" id="PF01368"/>
    </source>
</evidence>
<dbReference type="Gene3D" id="3.90.1640.30">
    <property type="match status" value="1"/>
</dbReference>
<keyword evidence="4" id="KW-0378">Hydrolase</keyword>
<dbReference type="GO" id="GO:0008409">
    <property type="term" value="F:5'-3' exonuclease activity"/>
    <property type="evidence" value="ECO:0007669"/>
    <property type="project" value="InterPro"/>
</dbReference>
<proteinExistence type="inferred from homology"/>
<evidence type="ECO:0000313" key="11">
    <source>
        <dbReference type="Proteomes" id="UP000005496"/>
    </source>
</evidence>
<dbReference type="OrthoDB" id="9809852at2"/>
<protein>
    <recommendedName>
        <fullName evidence="2">Single-stranded-DNA-specific exonuclease RecJ</fullName>
    </recommendedName>
</protein>
<keyword evidence="3" id="KW-0540">Nuclease</keyword>
<dbReference type="GO" id="GO:0003676">
    <property type="term" value="F:nucleic acid binding"/>
    <property type="evidence" value="ECO:0007669"/>
    <property type="project" value="InterPro"/>
</dbReference>
<evidence type="ECO:0000256" key="2">
    <source>
        <dbReference type="ARBA" id="ARBA00019841"/>
    </source>
</evidence>
<feature type="domain" description="DDH" evidence="7">
    <location>
        <begin position="87"/>
        <end position="235"/>
    </location>
</feature>
<dbReference type="InterPro" id="IPR004610">
    <property type="entry name" value="RecJ"/>
</dbReference>
<feature type="domain" description="DHHA1" evidence="8">
    <location>
        <begin position="353"/>
        <end position="446"/>
    </location>
</feature>
<evidence type="ECO:0000256" key="1">
    <source>
        <dbReference type="ARBA" id="ARBA00005915"/>
    </source>
</evidence>
<keyword evidence="11" id="KW-1185">Reference proteome</keyword>
<dbReference type="InterPro" id="IPR001667">
    <property type="entry name" value="DDH_dom"/>
</dbReference>
<dbReference type="InterPro" id="IPR051673">
    <property type="entry name" value="SSDNA_exonuclease_RecJ"/>
</dbReference>
<dbReference type="InterPro" id="IPR038763">
    <property type="entry name" value="DHH_sf"/>
</dbReference>
<dbReference type="InterPro" id="IPR003156">
    <property type="entry name" value="DHHA1_dom"/>
</dbReference>
<dbReference type="SUPFAM" id="SSF64182">
    <property type="entry name" value="DHH phosphoesterases"/>
    <property type="match status" value="1"/>
</dbReference>
<sequence>MNNTWNSRVNWKLIQTSASPAHIARLAEDLEISPALCSILHQRGMTSLEEMQFFLSPGLRYLQPLEDWPQLQQAADLIASSHDSGNRIAVWGDYDVDGITSAALLKDFFQSKGIDIRCYLPHRVQDGYGLNMAGMEKLAGEGIKTLITVDCGISHHSEISRARELGMHVILTDHHLPGSELPPANVIVNPQCSPCPYPGLAGVGSAFFLAAALNRTLPGPQMDIRDLLDLVALGTIADLVPLDRANRILVKNGLLLLSEGRRPGIYALKEASGLGGTDSIGAGQVGFALGPRINAAGRLDDPCQALELLLCRDLQQARTIAARLNTLNNERKKTEETILDMARQQANNYKDDSGLILFDPDWHPGVLGIVASRLVEEFYRPCLVLTRENGLIKGSGRSISGFNLYQGLCSLKSHLTGFGGHSQAAGLSLEPENLEELRTGFSRVISECIGPGPHQKEIVLDALLGLDELSPDFLQELELLQPFGPENPRPVFLSPPLKVLDQSLFGKDKHVRFDLKDPESGVKLRGQFWRQGRNLKETSLKGKNLTLAYTPGINVYQGLVSIRLNIREILEVS</sequence>
<dbReference type="EMBL" id="ACJN02000001">
    <property type="protein sequence ID" value="EFI36027.1"/>
    <property type="molecule type" value="Genomic_DNA"/>
</dbReference>
<evidence type="ECO:0000313" key="10">
    <source>
        <dbReference type="EMBL" id="EFI36027.1"/>
    </source>
</evidence>
<gene>
    <name evidence="10" type="ORF">Dthio_PD3469</name>
</gene>
<feature type="domain" description="RecJ OB" evidence="9">
    <location>
        <begin position="461"/>
        <end position="567"/>
    </location>
</feature>
<feature type="coiled-coil region" evidence="6">
    <location>
        <begin position="317"/>
        <end position="344"/>
    </location>
</feature>
<dbReference type="PANTHER" id="PTHR30255">
    <property type="entry name" value="SINGLE-STRANDED-DNA-SPECIFIC EXONUCLEASE RECJ"/>
    <property type="match status" value="1"/>
</dbReference>
<dbReference type="Proteomes" id="UP000005496">
    <property type="component" value="Unassembled WGS sequence"/>
</dbReference>
<evidence type="ECO:0000256" key="5">
    <source>
        <dbReference type="ARBA" id="ARBA00022839"/>
    </source>
</evidence>
<comment type="caution">
    <text evidence="10">The sequence shown here is derived from an EMBL/GenBank/DDBJ whole genome shotgun (WGS) entry which is preliminary data.</text>
</comment>
<dbReference type="Gene3D" id="3.10.310.30">
    <property type="match status" value="1"/>
</dbReference>
<dbReference type="eggNOG" id="COG0608">
    <property type="taxonomic scope" value="Bacteria"/>
</dbReference>
<keyword evidence="6" id="KW-0175">Coiled coil</keyword>
<reference evidence="10" key="1">
    <citation type="submission" date="2010-05" db="EMBL/GenBank/DDBJ databases">
        <title>The draft genome of Desulfonatronospira thiodismutans ASO3-1.</title>
        <authorList>
            <consortium name="US DOE Joint Genome Institute (JGI-PGF)"/>
            <person name="Lucas S."/>
            <person name="Copeland A."/>
            <person name="Lapidus A."/>
            <person name="Cheng J.-F."/>
            <person name="Bruce D."/>
            <person name="Goodwin L."/>
            <person name="Pitluck S."/>
            <person name="Chertkov O."/>
            <person name="Brettin T."/>
            <person name="Detter J.C."/>
            <person name="Han C."/>
            <person name="Land M.L."/>
            <person name="Hauser L."/>
            <person name="Kyrpides N."/>
            <person name="Mikhailova N."/>
            <person name="Muyzer G."/>
            <person name="Woyke T."/>
        </authorList>
    </citation>
    <scope>NUCLEOTIDE SEQUENCE [LARGE SCALE GENOMIC DNA]</scope>
    <source>
        <strain evidence="10">ASO3-1</strain>
    </source>
</reference>
<dbReference type="Pfam" id="PF17768">
    <property type="entry name" value="RecJ_OB"/>
    <property type="match status" value="1"/>
</dbReference>
<organism evidence="10 11">
    <name type="scientific">Desulfonatronospira thiodismutans ASO3-1</name>
    <dbReference type="NCBI Taxonomy" id="555779"/>
    <lineage>
        <taxon>Bacteria</taxon>
        <taxon>Pseudomonadati</taxon>
        <taxon>Thermodesulfobacteriota</taxon>
        <taxon>Desulfovibrionia</taxon>
        <taxon>Desulfovibrionales</taxon>
        <taxon>Desulfonatronovibrionaceae</taxon>
        <taxon>Desulfonatronospira</taxon>
    </lineage>
</organism>
<dbReference type="PANTHER" id="PTHR30255:SF2">
    <property type="entry name" value="SINGLE-STRANDED-DNA-SPECIFIC EXONUCLEASE RECJ"/>
    <property type="match status" value="1"/>
</dbReference>
<dbReference type="Pfam" id="PF02272">
    <property type="entry name" value="DHHA1"/>
    <property type="match status" value="1"/>
</dbReference>
<accession>D6SMW6</accession>
<dbReference type="AlphaFoldDB" id="D6SMW6"/>
<evidence type="ECO:0000256" key="3">
    <source>
        <dbReference type="ARBA" id="ARBA00022722"/>
    </source>
</evidence>
<dbReference type="GO" id="GO:0006310">
    <property type="term" value="P:DNA recombination"/>
    <property type="evidence" value="ECO:0007669"/>
    <property type="project" value="InterPro"/>
</dbReference>
<evidence type="ECO:0000259" key="9">
    <source>
        <dbReference type="Pfam" id="PF17768"/>
    </source>
</evidence>
<evidence type="ECO:0000256" key="6">
    <source>
        <dbReference type="SAM" id="Coils"/>
    </source>
</evidence>